<sequence length="2060" mass="219100">MKGSEAGVVDGGQFDTSEPLVISITCDLKDGDAKTIEISISGSNIPDGQYNLVLKKTGSSKETELPIKFVGSEGSVEFALFSSSEMEYEAKYEVTRLFNSLVTVALPKEATDRSLTMPDTPARVTSFSCELSGELKTHAKIVISGENLPSGKTLSVKVKQVDATGSLIGSVIELAETEIASDTMNTKPIEMKVFEVNELCLEYGKTYELISLTISDTASTILDESVRFSVPCAPVRITSASSTDTNPNWTVVTVGGSGLIKDETYTLTLSGKSTTNPGSLDVHGTTIAVVASSPTEAKSAPLPLSSTTESSLLFGHTYTITAITNGTLNGIIIGTPSFTTHSAPAQPSLITANCVLDESLTKAVLNLEGSDVDGETFVFTLHDKSTFEASFASSKASVTLGLIGENSKWKENMMFVIVSGKKKNSDSISVSIPTPCFFTIPEGPRLTNIEVSELNEDKTGVSLSYTSRQLKGDEDFEVTIQKVGGDETEVMKLSTNAEGQIISQTVVLFPSGSNTEGWKNWIVFGESYEVVGVLWKRLGGDVAVQFSSIVFDMPVEVFRVSSAECSKDSATSTIVSVVGVGFVVDETYTLTLSGTPTSEPTSSDIHAPTITVKASTRTAAQSSPLSLSSTSDSALRFGFTYEITNIMKGSEAGVVDGGQFDTSEPLVISITCDLKDGDAKTIEISISGSNIPDGQYNLVLKKTGSSKETELPIKFVGSEGSVEFALFSSSEMEYEAKYEVTRLFNSLVTVALPKEATDRSLTMPDTPARVMSASCELSGELKTFAKIVISGENLPSGKTLSVKVKQVDATGSLIGSVIELAETEIASDTMNTKPIEMKVFEVNELCLEYGKTYELISLTISDTASTILDESVRFSVPCAPVRITSASSTDTNPNWTVVTVGGSGLIKDETYTLTLSGKSTTNPGSLDVHGTTIAVVASSPTEAKSAPLPLSSTTESSLLFGHTYTITAITNGTLNGIIIGTPSFTTHSAPAQPSLITANCVLDESLTKAVLNLEGSDVDGETFVFTLHDKSTFEASFASSKASVTLGLIGENSKWKENMMFVIVSGKKKNSDSISVSIPTPCFFTIPEGPRLTNIEVSELNEDKTGVSLSYTSRQLKGDEDFEVTIQKVGGDETEVMKLSTNAEGQIISQTVVLFPSWFEHGRMEELDCVWRKLRSGWSVVEEIGGRCGSSVLFDSECSKDSATSTIVSVVGVGFVVDETYTLTLNSALRFGFTYEITNIMKGSEAGVVDGGQFDTSEPLVISITCDLKDGDAKTIEISISGSNIPDGQYNLVLKKTGSSKETELPINLVTVALPKEATDRSLTMPDTPARVMSASCELSGELKTFAKIVISGENLPSGKTLSVKVKQVDATGSLIGSVIELAETEIASDTMNTKPIEMKVFEVNELCLEYGKTYELISLTISDTASTILDESVRFSVPCAPVRITSASSTDTNPNWTVVTVGGSGLIKDETYTLTLSGKSTTNPGSLDVHGTTIAVVASSPTEAKSAPLPLSSTTESSLLFGHTYTITAITNGTLNGIIIGTPSFTTHSAPAQPSLITANCVLDESLTKAVLNLEGSDVDGETFVFTLHDKSTFEASFASSKASVTLGLIGENSKWKENMMFVIVSGKKKNSDSISVSIPTPCFFTIPEGPRLTNIEVSELNEDKTGVSLSYTSRQLKGDEDFEVTIQKVGGDETEVMKLSTNAEGQIISQTVVLFPSGSNTEGWKNWIVFGESYEVVGVLWKRLGGDVAVQFSSIVFDMPVEVFRVSSAECSKDSATSTIVSVVGVGFVVDETYTLTLSGTPTSEPTSSDIHAPTITVKASTRTAAQSSPLSLSSTSDSALRFGFTYEITNIMKGSEAGVVDGGQFDTSEPLVISITCDLKDGDAKTIEISISGSNIPDGQYNLVLKKTGSSKETELPIKFVGSEGSVEFALFSSSEMEYEAKYEVTRLFNSLVTVALPKEATDRSLTMPDTPARVTSFSCELSGELKTHAKIVISGANLPSGKKLSVEVKEVDATGSLIGSLIALTETEITSETSTEPIEIEIYEVNEPLLEYGTTY</sequence>
<keyword evidence="2" id="KW-1185">Reference proteome</keyword>
<gene>
    <name evidence="1" type="ORF">BLNAU_10926</name>
</gene>
<reference evidence="1 2" key="1">
    <citation type="journal article" date="2022" name="bioRxiv">
        <title>Genomics of Preaxostyla Flagellates Illuminates Evolutionary Transitions and the Path Towards Mitochondrial Loss.</title>
        <authorList>
            <person name="Novak L.V.F."/>
            <person name="Treitli S.C."/>
            <person name="Pyrih J."/>
            <person name="Halakuc P."/>
            <person name="Pipaliya S.V."/>
            <person name="Vacek V."/>
            <person name="Brzon O."/>
            <person name="Soukal P."/>
            <person name="Eme L."/>
            <person name="Dacks J.B."/>
            <person name="Karnkowska A."/>
            <person name="Elias M."/>
            <person name="Hampl V."/>
        </authorList>
    </citation>
    <scope>NUCLEOTIDE SEQUENCE [LARGE SCALE GENOMIC DNA]</scope>
    <source>
        <strain evidence="1">NAU3</strain>
        <tissue evidence="1">Gut</tissue>
    </source>
</reference>
<comment type="caution">
    <text evidence="1">The sequence shown here is derived from an EMBL/GenBank/DDBJ whole genome shotgun (WGS) entry which is preliminary data.</text>
</comment>
<accession>A0ABQ9XQQ5</accession>
<dbReference type="Proteomes" id="UP001281761">
    <property type="component" value="Unassembled WGS sequence"/>
</dbReference>
<organism evidence="1 2">
    <name type="scientific">Blattamonas nauphoetae</name>
    <dbReference type="NCBI Taxonomy" id="2049346"/>
    <lineage>
        <taxon>Eukaryota</taxon>
        <taxon>Metamonada</taxon>
        <taxon>Preaxostyla</taxon>
        <taxon>Oxymonadida</taxon>
        <taxon>Blattamonas</taxon>
    </lineage>
</organism>
<protein>
    <submittedName>
        <fullName evidence="1">Uncharacterized protein</fullName>
    </submittedName>
</protein>
<name>A0ABQ9XQQ5_9EUKA</name>
<evidence type="ECO:0000313" key="1">
    <source>
        <dbReference type="EMBL" id="KAK2954109.1"/>
    </source>
</evidence>
<dbReference type="EMBL" id="JARBJD010000082">
    <property type="protein sequence ID" value="KAK2954109.1"/>
    <property type="molecule type" value="Genomic_DNA"/>
</dbReference>
<proteinExistence type="predicted"/>
<evidence type="ECO:0000313" key="2">
    <source>
        <dbReference type="Proteomes" id="UP001281761"/>
    </source>
</evidence>